<dbReference type="Pfam" id="PF02470">
    <property type="entry name" value="MlaD"/>
    <property type="match status" value="1"/>
</dbReference>
<reference evidence="3 4" key="1">
    <citation type="submission" date="2021-01" db="EMBL/GenBank/DDBJ databases">
        <title>WGS of actinomycetes isolated from Thailand.</title>
        <authorList>
            <person name="Thawai C."/>
        </authorList>
    </citation>
    <scope>NUCLEOTIDE SEQUENCE [LARGE SCALE GENOMIC DNA]</scope>
    <source>
        <strain evidence="3 4">LPG 2</strain>
    </source>
</reference>
<dbReference type="EMBL" id="JAERRJ010000013">
    <property type="protein sequence ID" value="MBL1078947.1"/>
    <property type="molecule type" value="Genomic_DNA"/>
</dbReference>
<organism evidence="3 4">
    <name type="scientific">Nocardia acididurans</name>
    <dbReference type="NCBI Taxonomy" id="2802282"/>
    <lineage>
        <taxon>Bacteria</taxon>
        <taxon>Bacillati</taxon>
        <taxon>Actinomycetota</taxon>
        <taxon>Actinomycetes</taxon>
        <taxon>Mycobacteriales</taxon>
        <taxon>Nocardiaceae</taxon>
        <taxon>Nocardia</taxon>
    </lineage>
</organism>
<feature type="transmembrane region" description="Helical" evidence="1">
    <location>
        <begin position="20"/>
        <end position="41"/>
    </location>
</feature>
<sequence length="381" mass="40098">MGIAKYQNIDGRGPKSWQLLFTGIIGGAVLLVGSLIFTTYIKGGFTPTFTLNIEAEQVGEGVVEGADVKMDGLRIGSIAEIETRGAEKQFLRLTVEPEAAKFLADNMRARFVSSNTLGMTALELFYLGPRGNRLSDGATITLPKDSKTVTVTSVIRLVGDQFGKIDTGPIGRIGEVLSFDGGAEGIGRMIATAIDIGRMRVGDEMLVGLDPRPAIQSGADFSADMKQVAREALEIFRAQAGRIAYLTEQHDDLEAIVGFVGQVIGNAIGIVPQPGFTQFIDALLSILHPIGGAAGGLTSFYTRLPQLIDRIDKAFVTNQDGTVSLQVQLLLAGLPYLAGDPKVIAAGPQTVPDGTPALANLPVIPGLPIPPGLFGTQGGGR</sequence>
<keyword evidence="1" id="KW-0472">Membrane</keyword>
<comment type="caution">
    <text evidence="3">The sequence shown here is derived from an EMBL/GenBank/DDBJ whole genome shotgun (WGS) entry which is preliminary data.</text>
</comment>
<keyword evidence="4" id="KW-1185">Reference proteome</keyword>
<dbReference type="RefSeq" id="WP_201954808.1">
    <property type="nucleotide sequence ID" value="NZ_JAERRJ010000013.1"/>
</dbReference>
<keyword evidence="1" id="KW-1133">Transmembrane helix</keyword>
<gene>
    <name evidence="3" type="ORF">JK358_31540</name>
</gene>
<name>A0ABS1MEA5_9NOCA</name>
<feature type="domain" description="Mce/MlaD" evidence="2">
    <location>
        <begin position="50"/>
        <end position="124"/>
    </location>
</feature>
<evidence type="ECO:0000256" key="1">
    <source>
        <dbReference type="SAM" id="Phobius"/>
    </source>
</evidence>
<keyword evidence="1" id="KW-0812">Transmembrane</keyword>
<protein>
    <submittedName>
        <fullName evidence="3">MCE family protein</fullName>
    </submittedName>
</protein>
<evidence type="ECO:0000313" key="3">
    <source>
        <dbReference type="EMBL" id="MBL1078947.1"/>
    </source>
</evidence>
<evidence type="ECO:0000259" key="2">
    <source>
        <dbReference type="Pfam" id="PF02470"/>
    </source>
</evidence>
<dbReference type="InterPro" id="IPR003399">
    <property type="entry name" value="Mce/MlaD"/>
</dbReference>
<accession>A0ABS1MEA5</accession>
<proteinExistence type="predicted"/>
<evidence type="ECO:0000313" key="4">
    <source>
        <dbReference type="Proteomes" id="UP000602198"/>
    </source>
</evidence>
<dbReference type="Proteomes" id="UP000602198">
    <property type="component" value="Unassembled WGS sequence"/>
</dbReference>